<keyword evidence="1 6" id="KW-0963">Cytoplasm</keyword>
<organism evidence="11 12">
    <name type="scientific">Neonectria punicea</name>
    <dbReference type="NCBI Taxonomy" id="979145"/>
    <lineage>
        <taxon>Eukaryota</taxon>
        <taxon>Fungi</taxon>
        <taxon>Dikarya</taxon>
        <taxon>Ascomycota</taxon>
        <taxon>Pezizomycotina</taxon>
        <taxon>Sordariomycetes</taxon>
        <taxon>Hypocreomycetidae</taxon>
        <taxon>Hypocreales</taxon>
        <taxon>Nectriaceae</taxon>
        <taxon>Neonectria</taxon>
    </lineage>
</organism>
<evidence type="ECO:0000256" key="8">
    <source>
        <dbReference type="SAM" id="Phobius"/>
    </source>
</evidence>
<feature type="binding site" evidence="6">
    <location>
        <position position="454"/>
    </location>
    <ligand>
        <name>S-adenosyl-L-methionine</name>
        <dbReference type="ChEBI" id="CHEBI:59789"/>
    </ligand>
</feature>
<keyword evidence="4 6" id="KW-0808">Transferase</keyword>
<feature type="compositionally biased region" description="Acidic residues" evidence="7">
    <location>
        <begin position="655"/>
        <end position="673"/>
    </location>
</feature>
<feature type="transmembrane region" description="Helical" evidence="8">
    <location>
        <begin position="105"/>
        <end position="124"/>
    </location>
</feature>
<evidence type="ECO:0000256" key="2">
    <source>
        <dbReference type="ARBA" id="ARBA00022517"/>
    </source>
</evidence>
<feature type="compositionally biased region" description="Polar residues" evidence="7">
    <location>
        <begin position="1"/>
        <end position="32"/>
    </location>
</feature>
<feature type="binding site" evidence="6">
    <location>
        <position position="439"/>
    </location>
    <ligand>
        <name>S-adenosyl-L-methionine</name>
        <dbReference type="ChEBI" id="CHEBI:59789"/>
    </ligand>
</feature>
<dbReference type="PANTHER" id="PTHR20426:SF0">
    <property type="entry name" value="18S RRNA AMINOCARBOXYPROPYLTRANSFERASE"/>
    <property type="match status" value="1"/>
</dbReference>
<keyword evidence="2 6" id="KW-0690">Ribosome biogenesis</keyword>
<comment type="function">
    <text evidence="6">Aminocarboxypropyltransferase that catalyzes the aminocarboxypropyl transfer on pseudouridine at position 1191 (Psi1191) in 18S rRNA. It constitutes the last step in biosynthesis of the hypermodified N1-methyl-N3-(3-amino-3-carboxypropyl) pseudouridine (m1acp3-Psi) conserved in eukaryotic 18S rRNA.</text>
</comment>
<keyword evidence="8" id="KW-0472">Membrane</keyword>
<comment type="catalytic activity">
    <reaction evidence="6">
        <text>N(1)-methylpseudouridine(1191) in yeast 18S rRNA + S-adenosyl-L-methionine = N(1)-methyl-N(3)-[(3S)-3-amino-3-carboxypropyl]pseudouridine(1191) in yeast 18S rRNA + S-methyl-5'-thioadenosine + H(+)</text>
        <dbReference type="Rhea" id="RHEA:63300"/>
        <dbReference type="Rhea" id="RHEA-COMP:13852"/>
        <dbReference type="Rhea" id="RHEA-COMP:16309"/>
        <dbReference type="ChEBI" id="CHEBI:15378"/>
        <dbReference type="ChEBI" id="CHEBI:17509"/>
        <dbReference type="ChEBI" id="CHEBI:59789"/>
        <dbReference type="ChEBI" id="CHEBI:74890"/>
        <dbReference type="ChEBI" id="CHEBI:146234"/>
    </reaction>
</comment>
<sequence>MTSHLPNTQEASTQTFDTQEASTQTEETNPQKTSTPETSTDETPTTPSSKLAVIPFITRFLLHIPTAILGPWCISTYNDASYWVDDYSAAPNCGKHMRALRSTGIVAFVAFAWNFFQFIPSAFVQGLAQGIIGIVDMALVIALFVGAMIQAVYLPQTCDRCPVSTKLGDPEVTWHSDLSDWCGGLGSDMRFAFGATLLYSTCAVMNLWLGFGKARKDAKLGRSTPNDLWVANKVSVITLPVGRFITRSVSRALGKKHADKAGAGKTAAAEETIGLMYQERYDDDTELDSLSRLSGETEDSSGFLKMPGKMVRHKKDNFRGKRGGAHGPPRSRGPLGNNDDDDASGSRRRPAFKAACWDLGHCDPKRCSGKKLMKLGMMRDLHLGQRHNGVIITPNGKQVVSPADRDLMDQFGAAVVECSWARTQEVQWNKVGGKCERLLPYLVAANSVNYGKPWRLNCVEALAAAFAICGHLDWAEQILEPFSYGPSFLEINATILKRYAACGDAAEIKKTEEEWMEQLEREYAESREEGEDDMWTRGNTNRMRIGASDDDGDDDEDDSDNDDEEQGSDAESIDGIYLGKKPPKTAKPTPQDDSDEQDRDPYAISDDSDDEAAMAEIRRKVLASKAFSNATPEDARKKPATIPNPQQHLKPASDVEPDSDNGDDDEDDDDEFDNIISATPVTDRIGLAKLEKERERAAITTKTFSASFTSAPGRG</sequence>
<feature type="region of interest" description="Disordered" evidence="7">
    <location>
        <begin position="292"/>
        <end position="347"/>
    </location>
</feature>
<name>A0ABR1GJA6_9HYPO</name>
<comment type="similarity">
    <text evidence="6">Belongs to the TDD superfamily. TSR3 family.</text>
</comment>
<evidence type="ECO:0000256" key="7">
    <source>
        <dbReference type="SAM" id="MobiDB-lite"/>
    </source>
</evidence>
<feature type="domain" description="16S/18S rRNA aminocarboxypropyltransferase Tsr3 C-terminal" evidence="9">
    <location>
        <begin position="390"/>
        <end position="516"/>
    </location>
</feature>
<comment type="caution">
    <text evidence="11">The sequence shown here is derived from an EMBL/GenBank/DDBJ whole genome shotgun (WGS) entry which is preliminary data.</text>
</comment>
<evidence type="ECO:0000256" key="3">
    <source>
        <dbReference type="ARBA" id="ARBA00022552"/>
    </source>
</evidence>
<dbReference type="EC" id="2.5.1.157" evidence="6"/>
<dbReference type="Proteomes" id="UP001498476">
    <property type="component" value="Unassembled WGS sequence"/>
</dbReference>
<feature type="binding site" evidence="6">
    <location>
        <position position="416"/>
    </location>
    <ligand>
        <name>S-adenosyl-L-methionine</name>
        <dbReference type="ChEBI" id="CHEBI:59789"/>
    </ligand>
</feature>
<feature type="transmembrane region" description="Helical" evidence="8">
    <location>
        <begin position="191"/>
        <end position="211"/>
    </location>
</feature>
<dbReference type="InterPro" id="IPR007209">
    <property type="entry name" value="RNaseL-inhib-like_metal-bd_dom"/>
</dbReference>
<evidence type="ECO:0000256" key="5">
    <source>
        <dbReference type="ARBA" id="ARBA00022691"/>
    </source>
</evidence>
<keyword evidence="6" id="KW-0539">Nucleus</keyword>
<comment type="catalytic activity">
    <reaction evidence="6">
        <text>an N(1)-methylpseudouridine in rRNA + S-adenosyl-L-methionine = N(1)-methyl-N(3)-[(3S)-3-amino-3-carboxypropyl]pseudouridine in rRNA + S-methyl-5'-thioadenosine + H(+)</text>
        <dbReference type="Rhea" id="RHEA:63296"/>
        <dbReference type="Rhea" id="RHEA-COMP:11634"/>
        <dbReference type="Rhea" id="RHEA-COMP:16310"/>
        <dbReference type="ChEBI" id="CHEBI:15378"/>
        <dbReference type="ChEBI" id="CHEBI:17509"/>
        <dbReference type="ChEBI" id="CHEBI:59789"/>
        <dbReference type="ChEBI" id="CHEBI:74890"/>
        <dbReference type="ChEBI" id="CHEBI:146234"/>
        <dbReference type="EC" id="2.5.1.157"/>
    </reaction>
</comment>
<protein>
    <recommendedName>
        <fullName evidence="6">18S rRNA aminocarboxypropyltransferase</fullName>
        <ecNumber evidence="6">2.5.1.157</ecNumber>
    </recommendedName>
</protein>
<feature type="compositionally biased region" description="Basic residues" evidence="7">
    <location>
        <begin position="310"/>
        <end position="324"/>
    </location>
</feature>
<evidence type="ECO:0000313" key="12">
    <source>
        <dbReference type="Proteomes" id="UP001498476"/>
    </source>
</evidence>
<keyword evidence="12" id="KW-1185">Reference proteome</keyword>
<evidence type="ECO:0000256" key="6">
    <source>
        <dbReference type="HAMAP-Rule" id="MF_03146"/>
    </source>
</evidence>
<evidence type="ECO:0000256" key="1">
    <source>
        <dbReference type="ARBA" id="ARBA00022490"/>
    </source>
</evidence>
<proteinExistence type="inferred from homology"/>
<evidence type="ECO:0000259" key="9">
    <source>
        <dbReference type="Pfam" id="PF04034"/>
    </source>
</evidence>
<gene>
    <name evidence="6 11" type="primary">TSR3</name>
    <name evidence="11" type="ORF">QQX98_012275</name>
</gene>
<feature type="domain" description="RNase L inhibitor RLI-like possible metal-binding" evidence="10">
    <location>
        <begin position="353"/>
        <end position="386"/>
    </location>
</feature>
<keyword evidence="3 6" id="KW-0698">rRNA processing</keyword>
<comment type="subcellular location">
    <subcellularLocation>
        <location evidence="6">Cytoplasm</location>
    </subcellularLocation>
    <subcellularLocation>
        <location evidence="6">Nucleus</location>
    </subcellularLocation>
</comment>
<reference evidence="11 12" key="1">
    <citation type="journal article" date="2025" name="Microbiol. Resour. Announc.">
        <title>Draft genome sequences for Neonectria magnoliae and Neonectria punicea, canker pathogens of Liriodendron tulipifera and Acer saccharum in West Virginia.</title>
        <authorList>
            <person name="Petronek H.M."/>
            <person name="Kasson M.T."/>
            <person name="Metheny A.M."/>
            <person name="Stauder C.M."/>
            <person name="Lovett B."/>
            <person name="Lynch S.C."/>
            <person name="Garnas J.R."/>
            <person name="Kasson L.R."/>
            <person name="Stajich J.E."/>
        </authorList>
    </citation>
    <scope>NUCLEOTIDE SEQUENCE [LARGE SCALE GENOMIC DNA]</scope>
    <source>
        <strain evidence="11 12">NRRL 64653</strain>
    </source>
</reference>
<dbReference type="Pfam" id="PF04034">
    <property type="entry name" value="Ribo_biogen_C"/>
    <property type="match status" value="1"/>
</dbReference>
<feature type="transmembrane region" description="Helical" evidence="8">
    <location>
        <begin position="130"/>
        <end position="154"/>
    </location>
</feature>
<dbReference type="InterPro" id="IPR007177">
    <property type="entry name" value="Tsr3_C"/>
</dbReference>
<keyword evidence="8" id="KW-0812">Transmembrane</keyword>
<feature type="compositionally biased region" description="Acidic residues" evidence="7">
    <location>
        <begin position="548"/>
        <end position="572"/>
    </location>
</feature>
<feature type="region of interest" description="Disordered" evidence="7">
    <location>
        <begin position="1"/>
        <end position="47"/>
    </location>
</feature>
<feature type="region of interest" description="Disordered" evidence="7">
    <location>
        <begin position="520"/>
        <end position="678"/>
    </location>
</feature>
<dbReference type="HAMAP" id="MF_01116">
    <property type="entry name" value="TSR3"/>
    <property type="match status" value="1"/>
</dbReference>
<feature type="compositionally biased region" description="Low complexity" evidence="7">
    <location>
        <begin position="33"/>
        <end position="47"/>
    </location>
</feature>
<dbReference type="Pfam" id="PF04068">
    <property type="entry name" value="Fer4_RLI"/>
    <property type="match status" value="1"/>
</dbReference>
<keyword evidence="8" id="KW-1133">Transmembrane helix</keyword>
<dbReference type="EMBL" id="JAZAVJ010000345">
    <property type="protein sequence ID" value="KAK7398342.1"/>
    <property type="molecule type" value="Genomic_DNA"/>
</dbReference>
<dbReference type="PANTHER" id="PTHR20426">
    <property type="entry name" value="RIBOSOME BIOGENESIS PROTEIN TSR3 HOMOLOG"/>
    <property type="match status" value="1"/>
</dbReference>
<keyword evidence="5 6" id="KW-0949">S-adenosyl-L-methionine</keyword>
<feature type="binding site" evidence="6">
    <location>
        <position position="368"/>
    </location>
    <ligand>
        <name>S-adenosyl-L-methionine</name>
        <dbReference type="ChEBI" id="CHEBI:59789"/>
    </ligand>
</feature>
<dbReference type="InterPro" id="IPR022968">
    <property type="entry name" value="Tsr3-like"/>
</dbReference>
<dbReference type="NCBIfam" id="NF002621">
    <property type="entry name" value="PRK02287.1"/>
    <property type="match status" value="1"/>
</dbReference>
<evidence type="ECO:0000259" key="10">
    <source>
        <dbReference type="Pfam" id="PF04068"/>
    </source>
</evidence>
<evidence type="ECO:0000256" key="4">
    <source>
        <dbReference type="ARBA" id="ARBA00022679"/>
    </source>
</evidence>
<evidence type="ECO:0000313" key="11">
    <source>
        <dbReference type="EMBL" id="KAK7398342.1"/>
    </source>
</evidence>
<accession>A0ABR1GJA6</accession>